<dbReference type="Pfam" id="PF18935">
    <property type="entry name" value="DUF5683"/>
    <property type="match status" value="1"/>
</dbReference>
<comment type="caution">
    <text evidence="4">The sequence shown here is derived from an EMBL/GenBank/DDBJ whole genome shotgun (WGS) entry which is preliminary data.</text>
</comment>
<dbReference type="Proteomes" id="UP000297453">
    <property type="component" value="Unassembled WGS sequence"/>
</dbReference>
<keyword evidence="2" id="KW-1133">Transmembrane helix</keyword>
<sequence>MIRLYNISSFIRKIIILSLFVFAPIGILPVTVLLREGGRVKGDIITQNQSSILLQTESGKRKIDKDSVLKVLFHDVDDDQEEKIRKDEEGKLAADKKEQEDKDLAQRQLDEEKLKQDQLKKDEEAAAAAAEEARKQEELRRLAAGRPYNSLWRSAVIPGWGQFYSDRKFQGIIYPTLFAAAAFVSYDKYRVYREAVKEYGEIGNPYSQTNILLTLSGHPPTTITSTTSTSPLSAYLADKFSPSQIKLKREEADSDFREYQGTLYVLGGIYLINLIDSFFFANSIKSTVQMSDGKSKGMILSAVPSGVSSASANTGSGSYSGMETKYTFGYRFQF</sequence>
<keyword evidence="2" id="KW-0812">Transmembrane</keyword>
<evidence type="ECO:0000313" key="4">
    <source>
        <dbReference type="EMBL" id="TGK03856.1"/>
    </source>
</evidence>
<organism evidence="4 5">
    <name type="scientific">Leptospira semungkisensis</name>
    <dbReference type="NCBI Taxonomy" id="2484985"/>
    <lineage>
        <taxon>Bacteria</taxon>
        <taxon>Pseudomonadati</taxon>
        <taxon>Spirochaetota</taxon>
        <taxon>Spirochaetia</taxon>
        <taxon>Leptospirales</taxon>
        <taxon>Leptospiraceae</taxon>
        <taxon>Leptospira</taxon>
    </lineage>
</organism>
<reference evidence="4" key="1">
    <citation type="journal article" date="2019" name="PLoS Negl. Trop. Dis.">
        <title>Revisiting the worldwide diversity of Leptospira species in the environment.</title>
        <authorList>
            <person name="Vincent A.T."/>
            <person name="Schiettekatte O."/>
            <person name="Bourhy P."/>
            <person name="Veyrier F.J."/>
            <person name="Picardeau M."/>
        </authorList>
    </citation>
    <scope>NUCLEOTIDE SEQUENCE [LARGE SCALE GENOMIC DNA]</scope>
    <source>
        <strain evidence="4">SSS9</strain>
    </source>
</reference>
<dbReference type="AlphaFoldDB" id="A0A4R9FXU0"/>
<feature type="domain" description="DUF5683" evidence="3">
    <location>
        <begin position="146"/>
        <end position="281"/>
    </location>
</feature>
<evidence type="ECO:0000313" key="5">
    <source>
        <dbReference type="Proteomes" id="UP000297453"/>
    </source>
</evidence>
<protein>
    <recommendedName>
        <fullName evidence="3">DUF5683 domain-containing protein</fullName>
    </recommendedName>
</protein>
<dbReference type="OrthoDB" id="345956at2"/>
<evidence type="ECO:0000256" key="1">
    <source>
        <dbReference type="SAM" id="MobiDB-lite"/>
    </source>
</evidence>
<accession>A0A4R9FXU0</accession>
<keyword evidence="5" id="KW-1185">Reference proteome</keyword>
<keyword evidence="2" id="KW-0472">Membrane</keyword>
<dbReference type="InterPro" id="IPR043738">
    <property type="entry name" value="DUF5683"/>
</dbReference>
<feature type="region of interest" description="Disordered" evidence="1">
    <location>
        <begin position="84"/>
        <end position="104"/>
    </location>
</feature>
<proteinExistence type="predicted"/>
<evidence type="ECO:0000256" key="2">
    <source>
        <dbReference type="SAM" id="Phobius"/>
    </source>
</evidence>
<dbReference type="RefSeq" id="WP_135587495.1">
    <property type="nucleotide sequence ID" value="NZ_RQEP01000012.1"/>
</dbReference>
<feature type="transmembrane region" description="Helical" evidence="2">
    <location>
        <begin position="14"/>
        <end position="34"/>
    </location>
</feature>
<dbReference type="EMBL" id="RQEP01000012">
    <property type="protein sequence ID" value="TGK03856.1"/>
    <property type="molecule type" value="Genomic_DNA"/>
</dbReference>
<gene>
    <name evidence="4" type="ORF">EHO59_10020</name>
</gene>
<evidence type="ECO:0000259" key="3">
    <source>
        <dbReference type="Pfam" id="PF18935"/>
    </source>
</evidence>
<name>A0A4R9FXU0_9LEPT</name>